<dbReference type="GO" id="GO:0000981">
    <property type="term" value="F:DNA-binding transcription factor activity, RNA polymerase II-specific"/>
    <property type="evidence" value="ECO:0007669"/>
    <property type="project" value="InterPro"/>
</dbReference>
<dbReference type="PANTHER" id="PTHR47338:SF7">
    <property type="entry name" value="ZN(II)2CYS6 TRANSCRIPTION FACTOR (EUROFUNG)"/>
    <property type="match status" value="1"/>
</dbReference>
<dbReference type="SUPFAM" id="SSF57701">
    <property type="entry name" value="Zn2/Cys6 DNA-binding domain"/>
    <property type="match status" value="2"/>
</dbReference>
<organism evidence="9 10">
    <name type="scientific">Exophiala oligosperma</name>
    <dbReference type="NCBI Taxonomy" id="215243"/>
    <lineage>
        <taxon>Eukaryota</taxon>
        <taxon>Fungi</taxon>
        <taxon>Dikarya</taxon>
        <taxon>Ascomycota</taxon>
        <taxon>Pezizomycotina</taxon>
        <taxon>Eurotiomycetes</taxon>
        <taxon>Chaetothyriomycetidae</taxon>
        <taxon>Chaetothyriales</taxon>
        <taxon>Herpotrichiellaceae</taxon>
        <taxon>Exophiala</taxon>
    </lineage>
</organism>
<dbReference type="GO" id="GO:0008270">
    <property type="term" value="F:zinc ion binding"/>
    <property type="evidence" value="ECO:0007669"/>
    <property type="project" value="InterPro"/>
</dbReference>
<dbReference type="CDD" id="cd00067">
    <property type="entry name" value="GAL4"/>
    <property type="match status" value="2"/>
</dbReference>
<keyword evidence="3" id="KW-0805">Transcription regulation</keyword>
<dbReference type="GeneID" id="27360916"/>
<comment type="subcellular location">
    <subcellularLocation>
        <location evidence="1">Nucleus</location>
    </subcellularLocation>
</comment>
<dbReference type="Gene3D" id="4.10.240.10">
    <property type="entry name" value="Zn(2)-C6 fungal-type DNA-binding domain"/>
    <property type="match status" value="2"/>
</dbReference>
<dbReference type="InterPro" id="IPR036864">
    <property type="entry name" value="Zn2-C6_fun-type_DNA-bd_sf"/>
</dbReference>
<dbReference type="InterPro" id="IPR007219">
    <property type="entry name" value="XnlR_reg_dom"/>
</dbReference>
<evidence type="ECO:0000256" key="1">
    <source>
        <dbReference type="ARBA" id="ARBA00004123"/>
    </source>
</evidence>
<dbReference type="STRING" id="215243.A0A0D2D9E4"/>
<dbReference type="Pfam" id="PF00172">
    <property type="entry name" value="Zn_clus"/>
    <property type="match status" value="2"/>
</dbReference>
<dbReference type="PANTHER" id="PTHR47338">
    <property type="entry name" value="ZN(II)2CYS6 TRANSCRIPTION FACTOR (EUROFUNG)-RELATED"/>
    <property type="match status" value="1"/>
</dbReference>
<dbReference type="VEuPathDB" id="FungiDB:PV06_08842"/>
<dbReference type="GO" id="GO:0003677">
    <property type="term" value="F:DNA binding"/>
    <property type="evidence" value="ECO:0007669"/>
    <property type="project" value="UniProtKB-KW"/>
</dbReference>
<dbReference type="GO" id="GO:0006351">
    <property type="term" value="P:DNA-templated transcription"/>
    <property type="evidence" value="ECO:0007669"/>
    <property type="project" value="InterPro"/>
</dbReference>
<evidence type="ECO:0000256" key="3">
    <source>
        <dbReference type="ARBA" id="ARBA00023015"/>
    </source>
</evidence>
<evidence type="ECO:0000259" key="8">
    <source>
        <dbReference type="PROSITE" id="PS50048"/>
    </source>
</evidence>
<dbReference type="RefSeq" id="XP_016259241.1">
    <property type="nucleotide sequence ID" value="XM_016410219.1"/>
</dbReference>
<dbReference type="InterPro" id="IPR050815">
    <property type="entry name" value="TF_fung"/>
</dbReference>
<feature type="region of interest" description="Disordered" evidence="7">
    <location>
        <begin position="149"/>
        <end position="201"/>
    </location>
</feature>
<feature type="domain" description="Zn(2)-C6 fungal-type" evidence="8">
    <location>
        <begin position="92"/>
        <end position="123"/>
    </location>
</feature>
<keyword evidence="5" id="KW-0804">Transcription</keyword>
<reference evidence="9 10" key="1">
    <citation type="submission" date="2015-01" db="EMBL/GenBank/DDBJ databases">
        <title>The Genome Sequence of Exophiala oligosperma CBS72588.</title>
        <authorList>
            <consortium name="The Broad Institute Genomics Platform"/>
            <person name="Cuomo C."/>
            <person name="de Hoog S."/>
            <person name="Gorbushina A."/>
            <person name="Stielow B."/>
            <person name="Teixiera M."/>
            <person name="Abouelleil A."/>
            <person name="Chapman S.B."/>
            <person name="Priest M."/>
            <person name="Young S.K."/>
            <person name="Wortman J."/>
            <person name="Nusbaum C."/>
            <person name="Birren B."/>
        </authorList>
    </citation>
    <scope>NUCLEOTIDE SEQUENCE [LARGE SCALE GENOMIC DNA]</scope>
    <source>
        <strain evidence="9 10">CBS 72588</strain>
    </source>
</reference>
<dbReference type="Pfam" id="PF04082">
    <property type="entry name" value="Fungal_trans"/>
    <property type="match status" value="1"/>
</dbReference>
<protein>
    <recommendedName>
        <fullName evidence="8">Zn(2)-C6 fungal-type domain-containing protein</fullName>
    </recommendedName>
</protein>
<keyword evidence="6" id="KW-0539">Nucleus</keyword>
<dbReference type="GO" id="GO:0005634">
    <property type="term" value="C:nucleus"/>
    <property type="evidence" value="ECO:0007669"/>
    <property type="project" value="UniProtKB-SubCell"/>
</dbReference>
<evidence type="ECO:0000256" key="6">
    <source>
        <dbReference type="ARBA" id="ARBA00023242"/>
    </source>
</evidence>
<dbReference type="CDD" id="cd12148">
    <property type="entry name" value="fungal_TF_MHR"/>
    <property type="match status" value="1"/>
</dbReference>
<evidence type="ECO:0000256" key="5">
    <source>
        <dbReference type="ARBA" id="ARBA00023163"/>
    </source>
</evidence>
<accession>A0A0D2D9E4</accession>
<dbReference type="AlphaFoldDB" id="A0A0D2D9E4"/>
<evidence type="ECO:0000313" key="10">
    <source>
        <dbReference type="Proteomes" id="UP000053342"/>
    </source>
</evidence>
<feature type="region of interest" description="Disordered" evidence="7">
    <location>
        <begin position="719"/>
        <end position="745"/>
    </location>
</feature>
<feature type="domain" description="Zn(2)-C6 fungal-type" evidence="8">
    <location>
        <begin position="44"/>
        <end position="74"/>
    </location>
</feature>
<dbReference type="OrthoDB" id="2563500at2759"/>
<evidence type="ECO:0000313" key="9">
    <source>
        <dbReference type="EMBL" id="KIW39025.1"/>
    </source>
</evidence>
<evidence type="ECO:0000256" key="7">
    <source>
        <dbReference type="SAM" id="MobiDB-lite"/>
    </source>
</evidence>
<dbReference type="PROSITE" id="PS00463">
    <property type="entry name" value="ZN2_CY6_FUNGAL_1"/>
    <property type="match status" value="2"/>
</dbReference>
<sequence>MNTTGQWMHNPDVTPSPSRPRPHFPSIEVDFLPPKQRQTRVRTGCTTCRNRRVKCDEGKPICTKCRLGNRACTWPESDERRTRHVRRANATACDHCRDRKLKCVGDVQAACENCRDQGLMCARTQASTYMEPQSSLAASTSDSTYARIAPAPTDWSTDSIPPNPSEISGTRIERSLTSPGQHIQSEEPTQSNCAAPTTPLGQLPQGEELEHLVQVYFSSVHDFGFYGFIHQLHFNRLLAQGKAPRELTLMMVASVMRFAAAPTEENLARGDAWADAAISVLLQQIYQGFGAVQLMTLLLAHHYDFHRGNFTSSWLLGANCTRMMQMMSLQTFDRTYPSTFASNLRLPLLLSAEALRRVAWSTFYADSIVDGGRYGFHIVDENAYRVQLPCDPTSFLADENVTTEPLFVDLNSTSNTELGIQNPAQLDMSAYLLRAAAARRRALHFAFRASHKEQTVERLCEELIVLKADIDKVINDLPKRFIFNSDNMFLHRDRLSAFLLLHIMRHNLFVVITRAALQVYQRDLTKADDTLQVRRERISHALATASLVFEGLKADIIFDPHIGIFAYVALEILLFEPRRLAEADSVTDTKAPELIDAVYRLLAVLRDLSARSEILRQLRIEAVHRILKCECGHLLGEADLAALRSEYQLAGSDAAEYDFRDFRWAKVERIRRGAWSSTYAARDEGLLVFKSGRDTTVPSAAPSPRLDAIEVRKSLTQPSALNSDQSMASSSLQAPEGLSKDPQSMPQLARPWWGLSEPENVDQMFSLDWTSFLDESGYPEVTDW</sequence>
<keyword evidence="4" id="KW-0238">DNA-binding</keyword>
<name>A0A0D2D9E4_9EURO</name>
<feature type="compositionally biased region" description="Polar residues" evidence="7">
    <location>
        <begin position="719"/>
        <end position="733"/>
    </location>
</feature>
<evidence type="ECO:0000256" key="2">
    <source>
        <dbReference type="ARBA" id="ARBA00022723"/>
    </source>
</evidence>
<keyword evidence="2" id="KW-0479">Metal-binding</keyword>
<feature type="compositionally biased region" description="Polar residues" evidence="7">
    <location>
        <begin position="175"/>
        <end position="195"/>
    </location>
</feature>
<dbReference type="EMBL" id="KN847340">
    <property type="protein sequence ID" value="KIW39025.1"/>
    <property type="molecule type" value="Genomic_DNA"/>
</dbReference>
<dbReference type="PROSITE" id="PS50048">
    <property type="entry name" value="ZN2_CY6_FUNGAL_2"/>
    <property type="match status" value="2"/>
</dbReference>
<feature type="compositionally biased region" description="Polar residues" evidence="7">
    <location>
        <begin position="154"/>
        <end position="168"/>
    </location>
</feature>
<proteinExistence type="predicted"/>
<evidence type="ECO:0000256" key="4">
    <source>
        <dbReference type="ARBA" id="ARBA00023125"/>
    </source>
</evidence>
<dbReference type="InterPro" id="IPR001138">
    <property type="entry name" value="Zn2Cys6_DnaBD"/>
</dbReference>
<dbReference type="HOGENOM" id="CLU_026656_0_0_1"/>
<keyword evidence="10" id="KW-1185">Reference proteome</keyword>
<gene>
    <name evidence="9" type="ORF">PV06_08842</name>
</gene>
<dbReference type="SMART" id="SM00066">
    <property type="entry name" value="GAL4"/>
    <property type="match status" value="2"/>
</dbReference>
<feature type="region of interest" description="Disordered" evidence="7">
    <location>
        <begin position="1"/>
        <end position="23"/>
    </location>
</feature>
<dbReference type="Proteomes" id="UP000053342">
    <property type="component" value="Unassembled WGS sequence"/>
</dbReference>